<evidence type="ECO:0000313" key="1">
    <source>
        <dbReference type="EMBL" id="ONK80012.1"/>
    </source>
</evidence>
<dbReference type="EMBL" id="CM007381">
    <property type="protein sequence ID" value="ONK80012.1"/>
    <property type="molecule type" value="Genomic_DNA"/>
</dbReference>
<gene>
    <name evidence="1" type="ORF">A4U43_C01F12830</name>
</gene>
<protein>
    <submittedName>
        <fullName evidence="1">Uncharacterized protein</fullName>
    </submittedName>
</protein>
<reference evidence="2" key="1">
    <citation type="journal article" date="2017" name="Nat. Commun.">
        <title>The asparagus genome sheds light on the origin and evolution of a young Y chromosome.</title>
        <authorList>
            <person name="Harkess A."/>
            <person name="Zhou J."/>
            <person name="Xu C."/>
            <person name="Bowers J.E."/>
            <person name="Van der Hulst R."/>
            <person name="Ayyampalayam S."/>
            <person name="Mercati F."/>
            <person name="Riccardi P."/>
            <person name="McKain M.R."/>
            <person name="Kakrana A."/>
            <person name="Tang H."/>
            <person name="Ray J."/>
            <person name="Groenendijk J."/>
            <person name="Arikit S."/>
            <person name="Mathioni S.M."/>
            <person name="Nakano M."/>
            <person name="Shan H."/>
            <person name="Telgmann-Rauber A."/>
            <person name="Kanno A."/>
            <person name="Yue Z."/>
            <person name="Chen H."/>
            <person name="Li W."/>
            <person name="Chen Y."/>
            <person name="Xu X."/>
            <person name="Zhang Y."/>
            <person name="Luo S."/>
            <person name="Chen H."/>
            <person name="Gao J."/>
            <person name="Mao Z."/>
            <person name="Pires J.C."/>
            <person name="Luo M."/>
            <person name="Kudrna D."/>
            <person name="Wing R.A."/>
            <person name="Meyers B.C."/>
            <person name="Yi K."/>
            <person name="Kong H."/>
            <person name="Lavrijsen P."/>
            <person name="Sunseri F."/>
            <person name="Falavigna A."/>
            <person name="Ye Y."/>
            <person name="Leebens-Mack J.H."/>
            <person name="Chen G."/>
        </authorList>
    </citation>
    <scope>NUCLEOTIDE SEQUENCE [LARGE SCALE GENOMIC DNA]</scope>
    <source>
        <strain evidence="2">cv. DH0086</strain>
    </source>
</reference>
<dbReference type="Proteomes" id="UP000243459">
    <property type="component" value="Chromosome 1"/>
</dbReference>
<sequence length="102" mass="10327">MWGIIVRRSASGALSAGRFGGLGSWRRRPRCQRRARGTGDGNGAEDVAVSGVGFGAVVAEWGLCSSSLVGRGASSPPPSNLSPHTLAVALAPQAATVDQSLP</sequence>
<name>A0A5P1FPG8_ASPOF</name>
<proteinExistence type="predicted"/>
<organism evidence="1 2">
    <name type="scientific">Asparagus officinalis</name>
    <name type="common">Garden asparagus</name>
    <dbReference type="NCBI Taxonomy" id="4686"/>
    <lineage>
        <taxon>Eukaryota</taxon>
        <taxon>Viridiplantae</taxon>
        <taxon>Streptophyta</taxon>
        <taxon>Embryophyta</taxon>
        <taxon>Tracheophyta</taxon>
        <taxon>Spermatophyta</taxon>
        <taxon>Magnoliopsida</taxon>
        <taxon>Liliopsida</taxon>
        <taxon>Asparagales</taxon>
        <taxon>Asparagaceae</taxon>
        <taxon>Asparagoideae</taxon>
        <taxon>Asparagus</taxon>
    </lineage>
</organism>
<keyword evidence="2" id="KW-1185">Reference proteome</keyword>
<evidence type="ECO:0000313" key="2">
    <source>
        <dbReference type="Proteomes" id="UP000243459"/>
    </source>
</evidence>
<dbReference type="AlphaFoldDB" id="A0A5P1FPG8"/>
<dbReference type="Gramene" id="ONK80012">
    <property type="protein sequence ID" value="ONK80012"/>
    <property type="gene ID" value="A4U43_C01F12830"/>
</dbReference>
<accession>A0A5P1FPG8</accession>